<dbReference type="EMBL" id="JABEYC010000313">
    <property type="protein sequence ID" value="KAF4979217.1"/>
    <property type="molecule type" value="Genomic_DNA"/>
</dbReference>
<dbReference type="AlphaFoldDB" id="A0A8H4ULP2"/>
<comment type="caution">
    <text evidence="1">The sequence shown here is derived from an EMBL/GenBank/DDBJ whole genome shotgun (WGS) entry which is preliminary data.</text>
</comment>
<reference evidence="1" key="2">
    <citation type="submission" date="2020-05" db="EMBL/GenBank/DDBJ databases">
        <authorList>
            <person name="Kim H.-S."/>
            <person name="Proctor R.H."/>
            <person name="Brown D.W."/>
        </authorList>
    </citation>
    <scope>NUCLEOTIDE SEQUENCE</scope>
    <source>
        <strain evidence="1">NRRL 22465</strain>
    </source>
</reference>
<accession>A0A8H4ULP2</accession>
<protein>
    <submittedName>
        <fullName evidence="1">Uncharacterized protein</fullName>
    </submittedName>
</protein>
<dbReference type="Gene3D" id="3.30.559.10">
    <property type="entry name" value="Chloramphenicol acetyltransferase-like domain"/>
    <property type="match status" value="2"/>
</dbReference>
<dbReference type="InterPro" id="IPR023213">
    <property type="entry name" value="CAT-like_dom_sf"/>
</dbReference>
<dbReference type="OrthoDB" id="21502at2759"/>
<dbReference type="Proteomes" id="UP000635477">
    <property type="component" value="Unassembled WGS sequence"/>
</dbReference>
<organism evidence="1 2">
    <name type="scientific">Fusarium zealandicum</name>
    <dbReference type="NCBI Taxonomy" id="1053134"/>
    <lineage>
        <taxon>Eukaryota</taxon>
        <taxon>Fungi</taxon>
        <taxon>Dikarya</taxon>
        <taxon>Ascomycota</taxon>
        <taxon>Pezizomycotina</taxon>
        <taxon>Sordariomycetes</taxon>
        <taxon>Hypocreomycetidae</taxon>
        <taxon>Hypocreales</taxon>
        <taxon>Nectriaceae</taxon>
        <taxon>Fusarium</taxon>
        <taxon>Fusarium staphyleae species complex</taxon>
    </lineage>
</organism>
<proteinExistence type="predicted"/>
<name>A0A8H4ULP2_9HYPO</name>
<gene>
    <name evidence="1" type="ORF">FZEAL_4526</name>
</gene>
<sequence>MDIIPVPLTDQQKPIDTIRTRTCFILDKRLDEDTLRSALDNLVRNHWRKLGARLVLRSKDKLLEYHLPKAFDDDYRLFNWSSSEDEKPFKELTSLLDVSAEEGVSLLPPFNKIDGLFTPSNWPTSREDEAPDAPLLYVHLALSSDATVVVTSLPHAVADQYGLSNIMKAWLGLADGRDPPPMVGSDDDPLPKSKPYAEFPKQEVFRKGHMRVRRKGEFFFLVLGFIPDLIVHQKETPHIVFFPRPLIRSLVEQHSNTLREKYGPDVRISEGDIITGILTKVRAYPPTCWRCPADLQAVNLRGRHANLSDGERDGFIHNGLYYSSARFRIDASTPLSEIAYRNRQAINEVLNDKEIDIAMAVTREMVQRKQPSHICEPFDRSYSLSNWCGAWKALDFSSAINAEKERPAAKLLVLGQSFLGNKPHRYHSSVMCKTDEGFYCDFSAPCKAVERMHEYLAKDPLLKDF</sequence>
<keyword evidence="2" id="KW-1185">Reference proteome</keyword>
<reference evidence="1" key="1">
    <citation type="journal article" date="2020" name="BMC Genomics">
        <title>Correction to: Identification and distribution of gene clusters required for synthesis of sphingolipid metabolism inhibitors in diverse species of the filamentous fungus Fusarium.</title>
        <authorList>
            <person name="Kim H.S."/>
            <person name="Lohmar J.M."/>
            <person name="Busman M."/>
            <person name="Brown D.W."/>
            <person name="Naumann T.A."/>
            <person name="Divon H.H."/>
            <person name="Lysoe E."/>
            <person name="Uhlig S."/>
            <person name="Proctor R.H."/>
        </authorList>
    </citation>
    <scope>NUCLEOTIDE SEQUENCE</scope>
    <source>
        <strain evidence="1">NRRL 22465</strain>
    </source>
</reference>
<evidence type="ECO:0000313" key="2">
    <source>
        <dbReference type="Proteomes" id="UP000635477"/>
    </source>
</evidence>
<evidence type="ECO:0000313" key="1">
    <source>
        <dbReference type="EMBL" id="KAF4979217.1"/>
    </source>
</evidence>